<evidence type="ECO:0000259" key="1">
    <source>
        <dbReference type="Pfam" id="PF14303"/>
    </source>
</evidence>
<dbReference type="AlphaFoldDB" id="A0AAW2BW67"/>
<comment type="caution">
    <text evidence="2">The sequence shown here is derived from an EMBL/GenBank/DDBJ whole genome shotgun (WGS) entry which is preliminary data.</text>
</comment>
<dbReference type="Proteomes" id="UP001459277">
    <property type="component" value="Unassembled WGS sequence"/>
</dbReference>
<organism evidence="2 3">
    <name type="scientific">Lithocarpus litseifolius</name>
    <dbReference type="NCBI Taxonomy" id="425828"/>
    <lineage>
        <taxon>Eukaryota</taxon>
        <taxon>Viridiplantae</taxon>
        <taxon>Streptophyta</taxon>
        <taxon>Embryophyta</taxon>
        <taxon>Tracheophyta</taxon>
        <taxon>Spermatophyta</taxon>
        <taxon>Magnoliopsida</taxon>
        <taxon>eudicotyledons</taxon>
        <taxon>Gunneridae</taxon>
        <taxon>Pentapetalae</taxon>
        <taxon>rosids</taxon>
        <taxon>fabids</taxon>
        <taxon>Fagales</taxon>
        <taxon>Fagaceae</taxon>
        <taxon>Lithocarpus</taxon>
    </lineage>
</organism>
<feature type="domain" description="No apical meristem-associated C-terminal" evidence="1">
    <location>
        <begin position="167"/>
        <end position="253"/>
    </location>
</feature>
<name>A0AAW2BW67_9ROSI</name>
<gene>
    <name evidence="2" type="ORF">SO802_030142</name>
</gene>
<dbReference type="InterPro" id="IPR029466">
    <property type="entry name" value="NAM-associated_C"/>
</dbReference>
<protein>
    <recommendedName>
        <fullName evidence="1">No apical meristem-associated C-terminal domain-containing protein</fullName>
    </recommendedName>
</protein>
<evidence type="ECO:0000313" key="3">
    <source>
        <dbReference type="Proteomes" id="UP001459277"/>
    </source>
</evidence>
<sequence length="334" mass="39141">MMKLPLLRKKSTRGTNFSVEEDKLLVAAWLHTSVNPVYGNEQHKTTFYGKVAKYFKDHKTDSTRSMASLTSRWGTINRETVKFCGALAKIESKNESGSTTDDKIEKARELFKEIHGCFFQYEHCWLMLKDLPKWATTMPREDSRKEMPQTPDSIDQGGGVDGIMVFERPIGRKAEKANRKRKDDDGKDVATEYLKKKMKILEEGCAQEKEKVHIKAKKVRLKELKENERIMMLDTSGMNENQRTFYDGLKKEILAKQRSSRLLVYLHGSFFFRKLLDDDSDEDEIIKKLRTGSTSQRKHRRSIDRNHLAGHRRLYDDYFAEEPIYPPKLFRRRF</sequence>
<keyword evidence="3" id="KW-1185">Reference proteome</keyword>
<dbReference type="PANTHER" id="PTHR45125">
    <property type="entry name" value="F21J9.4-RELATED"/>
    <property type="match status" value="1"/>
</dbReference>
<accession>A0AAW2BW67</accession>
<dbReference type="PANTHER" id="PTHR45125:SF3">
    <property type="entry name" value="NO-APICAL-MERISTEM-ASSOCIATED CARBOXY-TERMINAL DOMAIN PROTEIN"/>
    <property type="match status" value="1"/>
</dbReference>
<dbReference type="EMBL" id="JAZDWU010000010">
    <property type="protein sequence ID" value="KAK9989903.1"/>
    <property type="molecule type" value="Genomic_DNA"/>
</dbReference>
<proteinExistence type="predicted"/>
<evidence type="ECO:0000313" key="2">
    <source>
        <dbReference type="EMBL" id="KAK9989903.1"/>
    </source>
</evidence>
<dbReference type="Pfam" id="PF14303">
    <property type="entry name" value="NAM-associated"/>
    <property type="match status" value="1"/>
</dbReference>
<reference evidence="2 3" key="1">
    <citation type="submission" date="2024-01" db="EMBL/GenBank/DDBJ databases">
        <title>A telomere-to-telomere, gap-free genome of sweet tea (Lithocarpus litseifolius).</title>
        <authorList>
            <person name="Zhou J."/>
        </authorList>
    </citation>
    <scope>NUCLEOTIDE SEQUENCE [LARGE SCALE GENOMIC DNA]</scope>
    <source>
        <strain evidence="2">Zhou-2022a</strain>
        <tissue evidence="2">Leaf</tissue>
    </source>
</reference>